<reference evidence="5 6" key="2">
    <citation type="submission" date="2015-01" db="EMBL/GenBank/DDBJ databases">
        <authorList>
            <consortium name="NBRP consortium"/>
            <person name="Sawabe T."/>
            <person name="Meirelles P."/>
            <person name="Feng G."/>
            <person name="Sayaka M."/>
            <person name="Hattori M."/>
            <person name="Ohkuma M."/>
        </authorList>
    </citation>
    <scope>NUCLEOTIDE SEQUENCE [LARGE SCALE GENOMIC DNA]</scope>
    <source>
        <strain evidence="5 6">JCM19232</strain>
    </source>
</reference>
<evidence type="ECO:0000256" key="1">
    <source>
        <dbReference type="ARBA" id="ARBA00004141"/>
    </source>
</evidence>
<sequence>MAETFRGAIMAVDAGEMEAAKAYGMSLRWHLDVSLCLR</sequence>
<organism evidence="5 6">
    <name type="scientific">Vibrio ishigakensis</name>
    <dbReference type="NCBI Taxonomy" id="1481914"/>
    <lineage>
        <taxon>Bacteria</taxon>
        <taxon>Pseudomonadati</taxon>
        <taxon>Pseudomonadota</taxon>
        <taxon>Gammaproteobacteria</taxon>
        <taxon>Vibrionales</taxon>
        <taxon>Vibrionaceae</taxon>
        <taxon>Vibrio</taxon>
    </lineage>
</organism>
<comment type="subcellular location">
    <subcellularLocation>
        <location evidence="1">Membrane</location>
        <topology evidence="1">Multi-pass membrane protein</topology>
    </subcellularLocation>
</comment>
<dbReference type="AlphaFoldDB" id="A0A0B8P7I3"/>
<gene>
    <name evidence="5" type="ORF">JCM19232_5235</name>
</gene>
<dbReference type="Proteomes" id="UP000031670">
    <property type="component" value="Unassembled WGS sequence"/>
</dbReference>
<reference evidence="5 6" key="1">
    <citation type="submission" date="2015-01" db="EMBL/GenBank/DDBJ databases">
        <title>Vibrio sp. C5 JCM 19232 whole genome shotgun sequence.</title>
        <authorList>
            <person name="Sawabe T."/>
            <person name="Meirelles P."/>
            <person name="Feng G."/>
            <person name="Sayaka M."/>
            <person name="Hattori M."/>
            <person name="Ohkuma M."/>
        </authorList>
    </citation>
    <scope>NUCLEOTIDE SEQUENCE [LARGE SCALE GENOMIC DNA]</scope>
    <source>
        <strain evidence="5 6">JCM19232</strain>
    </source>
</reference>
<dbReference type="GO" id="GO:0016020">
    <property type="term" value="C:membrane"/>
    <property type="evidence" value="ECO:0007669"/>
    <property type="project" value="UniProtKB-SubCell"/>
</dbReference>
<keyword evidence="2" id="KW-0812">Transmembrane</keyword>
<accession>A0A0B8P7I3</accession>
<keyword evidence="3" id="KW-1133">Transmembrane helix</keyword>
<protein>
    <submittedName>
        <fullName evidence="5">Arginine/ornithine ABC transporter</fullName>
    </submittedName>
</protein>
<name>A0A0B8P7I3_9VIBR</name>
<keyword evidence="4" id="KW-0472">Membrane</keyword>
<evidence type="ECO:0000256" key="4">
    <source>
        <dbReference type="ARBA" id="ARBA00023136"/>
    </source>
</evidence>
<proteinExistence type="predicted"/>
<evidence type="ECO:0000256" key="3">
    <source>
        <dbReference type="ARBA" id="ARBA00022989"/>
    </source>
</evidence>
<comment type="caution">
    <text evidence="5">The sequence shown here is derived from an EMBL/GenBank/DDBJ whole genome shotgun (WGS) entry which is preliminary data.</text>
</comment>
<dbReference type="EMBL" id="BBSA01000005">
    <property type="protein sequence ID" value="GAM62271.1"/>
    <property type="molecule type" value="Genomic_DNA"/>
</dbReference>
<evidence type="ECO:0000313" key="6">
    <source>
        <dbReference type="Proteomes" id="UP000031670"/>
    </source>
</evidence>
<dbReference type="SUPFAM" id="SSF161098">
    <property type="entry name" value="MetI-like"/>
    <property type="match status" value="1"/>
</dbReference>
<dbReference type="InterPro" id="IPR035906">
    <property type="entry name" value="MetI-like_sf"/>
</dbReference>
<evidence type="ECO:0000256" key="2">
    <source>
        <dbReference type="ARBA" id="ARBA00022692"/>
    </source>
</evidence>
<evidence type="ECO:0000313" key="5">
    <source>
        <dbReference type="EMBL" id="GAM62271.1"/>
    </source>
</evidence>